<accession>A0AAV0UPI9</accession>
<evidence type="ECO:0000313" key="2">
    <source>
        <dbReference type="Proteomes" id="UP001162029"/>
    </source>
</evidence>
<protein>
    <submittedName>
        <fullName evidence="1">Uncharacterized protein</fullName>
    </submittedName>
</protein>
<gene>
    <name evidence="1" type="ORF">PDE001_LOCUS7029</name>
</gene>
<dbReference type="AlphaFoldDB" id="A0AAV0UPI9"/>
<comment type="caution">
    <text evidence="1">The sequence shown here is derived from an EMBL/GenBank/DDBJ whole genome shotgun (WGS) entry which is preliminary data.</text>
</comment>
<name>A0AAV0UPI9_9STRA</name>
<sequence length="123" mass="14086">MRCRQTIQELEVTKTKADEEIERWKAMANLHQELVAILQIQVKALRSSDKDNLENAIALCQRSADKRLQTRTEAISLKLREFEEENVVRVVGGSGETGCCGEFKRYRPHNTLTALFIITLVKL</sequence>
<dbReference type="EMBL" id="CANTFM010001381">
    <property type="protein sequence ID" value="CAI5738856.1"/>
    <property type="molecule type" value="Genomic_DNA"/>
</dbReference>
<dbReference type="Proteomes" id="UP001162029">
    <property type="component" value="Unassembled WGS sequence"/>
</dbReference>
<proteinExistence type="predicted"/>
<evidence type="ECO:0000313" key="1">
    <source>
        <dbReference type="EMBL" id="CAI5738856.1"/>
    </source>
</evidence>
<keyword evidence="2" id="KW-1185">Reference proteome</keyword>
<organism evidence="1 2">
    <name type="scientific">Peronospora destructor</name>
    <dbReference type="NCBI Taxonomy" id="86335"/>
    <lineage>
        <taxon>Eukaryota</taxon>
        <taxon>Sar</taxon>
        <taxon>Stramenopiles</taxon>
        <taxon>Oomycota</taxon>
        <taxon>Peronosporomycetes</taxon>
        <taxon>Peronosporales</taxon>
        <taxon>Peronosporaceae</taxon>
        <taxon>Peronospora</taxon>
    </lineage>
</organism>
<reference evidence="1" key="1">
    <citation type="submission" date="2022-12" db="EMBL/GenBank/DDBJ databases">
        <authorList>
            <person name="Webb A."/>
        </authorList>
    </citation>
    <scope>NUCLEOTIDE SEQUENCE</scope>
    <source>
        <strain evidence="1">Pd1</strain>
    </source>
</reference>